<dbReference type="SMART" id="SM00672">
    <property type="entry name" value="CAP10"/>
    <property type="match status" value="1"/>
</dbReference>
<comment type="caution">
    <text evidence="6">The sequence shown here is derived from an EMBL/GenBank/DDBJ whole genome shotgun (WGS) entry which is preliminary data.</text>
</comment>
<feature type="signal peptide" evidence="4">
    <location>
        <begin position="1"/>
        <end position="17"/>
    </location>
</feature>
<dbReference type="PANTHER" id="PTHR12203">
    <property type="entry name" value="KDEL LYS-ASP-GLU-LEU CONTAINING - RELATED"/>
    <property type="match status" value="1"/>
</dbReference>
<dbReference type="GO" id="GO:0016740">
    <property type="term" value="F:transferase activity"/>
    <property type="evidence" value="ECO:0007669"/>
    <property type="project" value="UniProtKB-KW"/>
</dbReference>
<dbReference type="InterPro" id="IPR006598">
    <property type="entry name" value="CAP10"/>
</dbReference>
<dbReference type="InterPro" id="IPR051091">
    <property type="entry name" value="O-Glucosyltr/Glycosyltrsf_90"/>
</dbReference>
<dbReference type="AlphaFoldDB" id="A0AAD6ZUF7"/>
<comment type="similarity">
    <text evidence="1">Belongs to the glycosyltransferase 90 family.</text>
</comment>
<dbReference type="PANTHER" id="PTHR12203:SF35">
    <property type="entry name" value="PROTEIN O-GLUCOSYLTRANSFERASE 1"/>
    <property type="match status" value="1"/>
</dbReference>
<evidence type="ECO:0000256" key="2">
    <source>
        <dbReference type="ARBA" id="ARBA00022679"/>
    </source>
</evidence>
<feature type="chain" id="PRO_5042089803" evidence="4">
    <location>
        <begin position="18"/>
        <end position="561"/>
    </location>
</feature>
<evidence type="ECO:0000256" key="4">
    <source>
        <dbReference type="SAM" id="SignalP"/>
    </source>
</evidence>
<organism evidence="6 7">
    <name type="scientific">Mycena albidolilacea</name>
    <dbReference type="NCBI Taxonomy" id="1033008"/>
    <lineage>
        <taxon>Eukaryota</taxon>
        <taxon>Fungi</taxon>
        <taxon>Dikarya</taxon>
        <taxon>Basidiomycota</taxon>
        <taxon>Agaricomycotina</taxon>
        <taxon>Agaricomycetes</taxon>
        <taxon>Agaricomycetidae</taxon>
        <taxon>Agaricales</taxon>
        <taxon>Marasmiineae</taxon>
        <taxon>Mycenaceae</taxon>
        <taxon>Mycena</taxon>
    </lineage>
</organism>
<dbReference type="EMBL" id="JARIHO010000027">
    <property type="protein sequence ID" value="KAJ7339979.1"/>
    <property type="molecule type" value="Genomic_DNA"/>
</dbReference>
<feature type="domain" description="Glycosyl transferase CAP10" evidence="5">
    <location>
        <begin position="309"/>
        <end position="551"/>
    </location>
</feature>
<name>A0AAD6ZUF7_9AGAR</name>
<protein>
    <submittedName>
        <fullName evidence="6">Glycosyl transferase family 90-domain-containing protein</fullName>
    </submittedName>
</protein>
<dbReference type="Pfam" id="PF05686">
    <property type="entry name" value="Glyco_transf_90"/>
    <property type="match status" value="1"/>
</dbReference>
<keyword evidence="2 6" id="KW-0808">Transferase</keyword>
<evidence type="ECO:0000256" key="3">
    <source>
        <dbReference type="SAM" id="MobiDB-lite"/>
    </source>
</evidence>
<gene>
    <name evidence="6" type="ORF">DFH08DRAFT_704642</name>
</gene>
<sequence length="561" mass="63710">MVLVAVVSLFIGVTVIAQHGLKEVHIVTYPITSGSTPTPTQIGPGNDAWHEQYQPVLNDPIIGVTDVGPASAIVANSTATAWPEEPHPIALNFTHTPVKIEAGPDASSHQPHPDDPGAAARSSLDVLFARQSSNIDQATARYSLRTGRPPPRNYDKWFKFAREKSCLIDDYDQIHRDFKPFYDLAQDDPRIFQRRLDVAFDMVRKMMNKVEIKDGKVIMPEFSPHLPDMTFLISGMDQPRVAFNYREPTARRKALALTEKIPFSVSPRPTSTWFEQRPGCNIPRTADVHVSGPNVLLVAGNSHNLVFISSARTEFTVDLYPVLSMSKVSPCFADILFPIEYYYDRSWWSGKFSYPNNIGWKDKKSQICKHWRGSSTGGQIFGSNYRNFPRFKLIDFTRRHPGLVDAALTTWSDELCGPECDRETIMGEYDFTGQGAPREDEYGYKYLLDIDGNAFSGRFLGLLRSGSLVFKATVFEEYFNDWIRPFEHYIPVLPDLSDLLEKLEWARSHDAEARMIQERGREIGERLMTDGQNDCYFFLVLLEWARLQDISRNATFLVKSS</sequence>
<evidence type="ECO:0000313" key="6">
    <source>
        <dbReference type="EMBL" id="KAJ7339979.1"/>
    </source>
</evidence>
<evidence type="ECO:0000256" key="1">
    <source>
        <dbReference type="ARBA" id="ARBA00010118"/>
    </source>
</evidence>
<accession>A0AAD6ZUF7</accession>
<reference evidence="6" key="1">
    <citation type="submission" date="2023-03" db="EMBL/GenBank/DDBJ databases">
        <title>Massive genome expansion in bonnet fungi (Mycena s.s.) driven by repeated elements and novel gene families across ecological guilds.</title>
        <authorList>
            <consortium name="Lawrence Berkeley National Laboratory"/>
            <person name="Harder C.B."/>
            <person name="Miyauchi S."/>
            <person name="Viragh M."/>
            <person name="Kuo A."/>
            <person name="Thoen E."/>
            <person name="Andreopoulos B."/>
            <person name="Lu D."/>
            <person name="Skrede I."/>
            <person name="Drula E."/>
            <person name="Henrissat B."/>
            <person name="Morin E."/>
            <person name="Kohler A."/>
            <person name="Barry K."/>
            <person name="LaButti K."/>
            <person name="Morin E."/>
            <person name="Salamov A."/>
            <person name="Lipzen A."/>
            <person name="Mereny Z."/>
            <person name="Hegedus B."/>
            <person name="Baldrian P."/>
            <person name="Stursova M."/>
            <person name="Weitz H."/>
            <person name="Taylor A."/>
            <person name="Grigoriev I.V."/>
            <person name="Nagy L.G."/>
            <person name="Martin F."/>
            <person name="Kauserud H."/>
        </authorList>
    </citation>
    <scope>NUCLEOTIDE SEQUENCE</scope>
    <source>
        <strain evidence="6">CBHHK002</strain>
    </source>
</reference>
<evidence type="ECO:0000259" key="5">
    <source>
        <dbReference type="SMART" id="SM00672"/>
    </source>
</evidence>
<keyword evidence="7" id="KW-1185">Reference proteome</keyword>
<evidence type="ECO:0000313" key="7">
    <source>
        <dbReference type="Proteomes" id="UP001218218"/>
    </source>
</evidence>
<proteinExistence type="inferred from homology"/>
<feature type="region of interest" description="Disordered" evidence="3">
    <location>
        <begin position="100"/>
        <end position="120"/>
    </location>
</feature>
<dbReference type="Proteomes" id="UP001218218">
    <property type="component" value="Unassembled WGS sequence"/>
</dbReference>
<keyword evidence="4" id="KW-0732">Signal</keyword>